<dbReference type="Gene3D" id="1.10.10.10">
    <property type="entry name" value="Winged helix-like DNA-binding domain superfamily/Winged helix DNA-binding domain"/>
    <property type="match status" value="1"/>
</dbReference>
<comment type="caution">
    <text evidence="8">The sequence shown here is derived from an EMBL/GenBank/DDBJ whole genome shotgun (WGS) entry which is preliminary data.</text>
</comment>
<evidence type="ECO:0000259" key="6">
    <source>
        <dbReference type="Pfam" id="PF04542"/>
    </source>
</evidence>
<dbReference type="NCBIfam" id="TIGR02937">
    <property type="entry name" value="sigma70-ECF"/>
    <property type="match status" value="1"/>
</dbReference>
<name>A0A0A0JGW2_9MICO</name>
<dbReference type="Pfam" id="PF04542">
    <property type="entry name" value="Sigma70_r2"/>
    <property type="match status" value="1"/>
</dbReference>
<dbReference type="InterPro" id="IPR039425">
    <property type="entry name" value="RNA_pol_sigma-70-like"/>
</dbReference>
<evidence type="ECO:0000259" key="7">
    <source>
        <dbReference type="Pfam" id="PF08281"/>
    </source>
</evidence>
<evidence type="ECO:0000313" key="8">
    <source>
        <dbReference type="EMBL" id="KGN36378.1"/>
    </source>
</evidence>
<dbReference type="PANTHER" id="PTHR43133">
    <property type="entry name" value="RNA POLYMERASE ECF-TYPE SIGMA FACTO"/>
    <property type="match status" value="1"/>
</dbReference>
<dbReference type="STRING" id="1385521.N803_05400"/>
<evidence type="ECO:0000256" key="4">
    <source>
        <dbReference type="ARBA" id="ARBA00023125"/>
    </source>
</evidence>
<accession>A0A0A0JGW2</accession>
<keyword evidence="3" id="KW-0731">Sigma factor</keyword>
<dbReference type="OrthoDB" id="3777963at2"/>
<dbReference type="InterPro" id="IPR007627">
    <property type="entry name" value="RNA_pol_sigma70_r2"/>
</dbReference>
<dbReference type="RefSeq" id="WP_035906864.1">
    <property type="nucleotide sequence ID" value="NZ_AVPK01000011.1"/>
</dbReference>
<proteinExistence type="inferred from homology"/>
<dbReference type="GO" id="GO:0003677">
    <property type="term" value="F:DNA binding"/>
    <property type="evidence" value="ECO:0007669"/>
    <property type="project" value="UniProtKB-KW"/>
</dbReference>
<dbReference type="eggNOG" id="COG1595">
    <property type="taxonomic scope" value="Bacteria"/>
</dbReference>
<dbReference type="InterPro" id="IPR013324">
    <property type="entry name" value="RNA_pol_sigma_r3/r4-like"/>
</dbReference>
<feature type="domain" description="RNA polymerase sigma factor 70 region 4 type 2" evidence="7">
    <location>
        <begin position="101"/>
        <end position="153"/>
    </location>
</feature>
<reference evidence="8 9" key="1">
    <citation type="submission" date="2013-08" db="EMBL/GenBank/DDBJ databases">
        <title>The genome sequence of Knoellia subterranea.</title>
        <authorList>
            <person name="Zhu W."/>
            <person name="Wang G."/>
        </authorList>
    </citation>
    <scope>NUCLEOTIDE SEQUENCE [LARGE SCALE GENOMIC DNA]</scope>
    <source>
        <strain evidence="8 9">KCTC 19937</strain>
    </source>
</reference>
<dbReference type="InterPro" id="IPR014284">
    <property type="entry name" value="RNA_pol_sigma-70_dom"/>
</dbReference>
<keyword evidence="4" id="KW-0238">DNA-binding</keyword>
<dbReference type="CDD" id="cd06171">
    <property type="entry name" value="Sigma70_r4"/>
    <property type="match status" value="1"/>
</dbReference>
<dbReference type="Proteomes" id="UP000030011">
    <property type="component" value="Unassembled WGS sequence"/>
</dbReference>
<evidence type="ECO:0000256" key="2">
    <source>
        <dbReference type="ARBA" id="ARBA00023015"/>
    </source>
</evidence>
<dbReference type="Gene3D" id="1.10.1740.10">
    <property type="match status" value="1"/>
</dbReference>
<comment type="similarity">
    <text evidence="1">Belongs to the sigma-70 factor family. ECF subfamily.</text>
</comment>
<keyword evidence="2" id="KW-0805">Transcription regulation</keyword>
<feature type="domain" description="RNA polymerase sigma-70 region 2" evidence="6">
    <location>
        <begin position="12"/>
        <end position="78"/>
    </location>
</feature>
<protein>
    <submittedName>
        <fullName evidence="8">RNA polymerase sigma24 factor</fullName>
    </submittedName>
</protein>
<dbReference type="SUPFAM" id="SSF88659">
    <property type="entry name" value="Sigma3 and sigma4 domains of RNA polymerase sigma factors"/>
    <property type="match status" value="1"/>
</dbReference>
<dbReference type="EMBL" id="AVPK01000011">
    <property type="protein sequence ID" value="KGN36378.1"/>
    <property type="molecule type" value="Genomic_DNA"/>
</dbReference>
<organism evidence="8 9">
    <name type="scientific">Knoellia subterranea KCTC 19937</name>
    <dbReference type="NCBI Taxonomy" id="1385521"/>
    <lineage>
        <taxon>Bacteria</taxon>
        <taxon>Bacillati</taxon>
        <taxon>Actinomycetota</taxon>
        <taxon>Actinomycetes</taxon>
        <taxon>Micrococcales</taxon>
        <taxon>Intrasporangiaceae</taxon>
        <taxon>Knoellia</taxon>
    </lineage>
</organism>
<sequence>MKDRDTAAFDDFYRATAPRVIHLVYAVTGDLTLAQDATQEAFAKAWSDWARVSTHDDPLAWVRTVARRIAISQWRRGQARDRAYTRHGSVAAQAPPDESRVAVVAALRQLSPVLRETVALHYLADRSIAQIAAELDVPPGTVKARLHRGRAQLADLLRGTTQPDHPATLARKENRHG</sequence>
<dbReference type="AlphaFoldDB" id="A0A0A0JGW2"/>
<dbReference type="GO" id="GO:0016987">
    <property type="term" value="F:sigma factor activity"/>
    <property type="evidence" value="ECO:0007669"/>
    <property type="project" value="UniProtKB-KW"/>
</dbReference>
<dbReference type="GO" id="GO:0006352">
    <property type="term" value="P:DNA-templated transcription initiation"/>
    <property type="evidence" value="ECO:0007669"/>
    <property type="project" value="InterPro"/>
</dbReference>
<evidence type="ECO:0000256" key="3">
    <source>
        <dbReference type="ARBA" id="ARBA00023082"/>
    </source>
</evidence>
<evidence type="ECO:0000256" key="1">
    <source>
        <dbReference type="ARBA" id="ARBA00010641"/>
    </source>
</evidence>
<dbReference type="SUPFAM" id="SSF88946">
    <property type="entry name" value="Sigma2 domain of RNA polymerase sigma factors"/>
    <property type="match status" value="1"/>
</dbReference>
<keyword evidence="5" id="KW-0804">Transcription</keyword>
<dbReference type="InterPro" id="IPR013325">
    <property type="entry name" value="RNA_pol_sigma_r2"/>
</dbReference>
<dbReference type="InterPro" id="IPR036388">
    <property type="entry name" value="WH-like_DNA-bd_sf"/>
</dbReference>
<dbReference type="Pfam" id="PF08281">
    <property type="entry name" value="Sigma70_r4_2"/>
    <property type="match status" value="1"/>
</dbReference>
<evidence type="ECO:0000256" key="5">
    <source>
        <dbReference type="ARBA" id="ARBA00023163"/>
    </source>
</evidence>
<dbReference type="InterPro" id="IPR013249">
    <property type="entry name" value="RNA_pol_sigma70_r4_t2"/>
</dbReference>
<evidence type="ECO:0000313" key="9">
    <source>
        <dbReference type="Proteomes" id="UP000030011"/>
    </source>
</evidence>
<dbReference type="PANTHER" id="PTHR43133:SF50">
    <property type="entry name" value="ECF RNA POLYMERASE SIGMA FACTOR SIGM"/>
    <property type="match status" value="1"/>
</dbReference>
<keyword evidence="9" id="KW-1185">Reference proteome</keyword>
<gene>
    <name evidence="8" type="ORF">N803_05400</name>
</gene>